<keyword evidence="2" id="KW-1185">Reference proteome</keyword>
<dbReference type="Proteomes" id="UP000646776">
    <property type="component" value="Unassembled WGS sequence"/>
</dbReference>
<dbReference type="AlphaFoldDB" id="A0A918HQZ0"/>
<organism evidence="1 2">
    <name type="scientific">Streptomyces phaeofaciens</name>
    <dbReference type="NCBI Taxonomy" id="68254"/>
    <lineage>
        <taxon>Bacteria</taxon>
        <taxon>Bacillati</taxon>
        <taxon>Actinomycetota</taxon>
        <taxon>Actinomycetes</taxon>
        <taxon>Kitasatosporales</taxon>
        <taxon>Streptomycetaceae</taxon>
        <taxon>Streptomyces</taxon>
    </lineage>
</organism>
<proteinExistence type="predicted"/>
<evidence type="ECO:0000313" key="2">
    <source>
        <dbReference type="Proteomes" id="UP000646776"/>
    </source>
</evidence>
<protein>
    <submittedName>
        <fullName evidence="1">Uncharacterized protein</fullName>
    </submittedName>
</protein>
<dbReference type="EMBL" id="BMSA01000056">
    <property type="protein sequence ID" value="GGT98054.1"/>
    <property type="molecule type" value="Genomic_DNA"/>
</dbReference>
<reference evidence="1" key="2">
    <citation type="submission" date="2020-09" db="EMBL/GenBank/DDBJ databases">
        <authorList>
            <person name="Sun Q."/>
            <person name="Ohkuma M."/>
        </authorList>
    </citation>
    <scope>NUCLEOTIDE SEQUENCE</scope>
    <source>
        <strain evidence="1">JCM 4125</strain>
    </source>
</reference>
<comment type="caution">
    <text evidence="1">The sequence shown here is derived from an EMBL/GenBank/DDBJ whole genome shotgun (WGS) entry which is preliminary data.</text>
</comment>
<accession>A0A918HQZ0</accession>
<name>A0A918HQZ0_9ACTN</name>
<evidence type="ECO:0000313" key="1">
    <source>
        <dbReference type="EMBL" id="GGT98054.1"/>
    </source>
</evidence>
<gene>
    <name evidence="1" type="ORF">GCM10010226_89270</name>
</gene>
<reference evidence="1" key="1">
    <citation type="journal article" date="2014" name="Int. J. Syst. Evol. Microbiol.">
        <title>Complete genome sequence of Corynebacterium casei LMG S-19264T (=DSM 44701T), isolated from a smear-ripened cheese.</title>
        <authorList>
            <consortium name="US DOE Joint Genome Institute (JGI-PGF)"/>
            <person name="Walter F."/>
            <person name="Albersmeier A."/>
            <person name="Kalinowski J."/>
            <person name="Ruckert C."/>
        </authorList>
    </citation>
    <scope>NUCLEOTIDE SEQUENCE</scope>
    <source>
        <strain evidence="1">JCM 4125</strain>
    </source>
</reference>
<sequence length="61" mass="6382">MKSRAKCGLGLRKGVLPGLARADADRPGEHTERKRAHAGVRPCLPACGRTTFAKPCAAGGR</sequence>